<dbReference type="RefSeq" id="WP_003325143.1">
    <property type="nucleotide sequence ID" value="NC_014639.1"/>
</dbReference>
<evidence type="ECO:0000313" key="1">
    <source>
        <dbReference type="EMBL" id="ADP33370.1"/>
    </source>
</evidence>
<dbReference type="Proteomes" id="UP000006867">
    <property type="component" value="Chromosome"/>
</dbReference>
<protein>
    <recommendedName>
        <fullName evidence="3">Sigma W pathway protein YsdB</fullName>
    </recommendedName>
</protein>
<sequence length="132" mass="15675">MIIIILRLALLAFLAYCIYVAVRFYTNPKRRLKLAQSKEHFYIVDEQKNARKNFQLTYKGVLFEGEKHIPSKDHPLFIHTIFVWTESPEKLAAFSAKDFKDIEQKVNERYPDCKIDWDQPIKLAKSKKAEER</sequence>
<organism evidence="1 2">
    <name type="scientific">Bacillus atrophaeus (strain 1942)</name>
    <dbReference type="NCBI Taxonomy" id="720555"/>
    <lineage>
        <taxon>Bacteria</taxon>
        <taxon>Bacillati</taxon>
        <taxon>Bacillota</taxon>
        <taxon>Bacilli</taxon>
        <taxon>Bacillales</taxon>
        <taxon>Bacillaceae</taxon>
        <taxon>Bacillus</taxon>
    </lineage>
</organism>
<dbReference type="GeneID" id="92918043"/>
<reference evidence="1 2" key="1">
    <citation type="journal article" date="2011" name="Front. Microbiol.">
        <title>Genomic signatures of strain selection and enhancement in Bacillus atrophaeus var. globigii, a historical biowarfare simulant.</title>
        <authorList>
            <person name="Gibbons H.S."/>
            <person name="Broomall S.M."/>
            <person name="McNew L.A."/>
            <person name="Daligault H."/>
            <person name="Chapman C."/>
            <person name="Bruce D."/>
            <person name="Karavis M."/>
            <person name="Krepps M."/>
            <person name="McGregor P.A."/>
            <person name="Hong C."/>
            <person name="Park K.H."/>
            <person name="Akmal A."/>
            <person name="Feldman A."/>
            <person name="Lin J.S."/>
            <person name="Chang W.E."/>
            <person name="Higgs B.W."/>
            <person name="Demirev P."/>
            <person name="Lindquist J."/>
            <person name="Liem A."/>
            <person name="Fochler E."/>
            <person name="Read T.D."/>
            <person name="Tapia R."/>
            <person name="Johnson S."/>
            <person name="Bishop-Lilly K.A."/>
            <person name="Detter C."/>
            <person name="Han C."/>
            <person name="Sozhamannan S."/>
            <person name="Rosenzweig C.N."/>
            <person name="Skowronski E.W."/>
        </authorList>
    </citation>
    <scope>NUCLEOTIDE SEQUENCE [LARGE SCALE GENOMIC DNA]</scope>
    <source>
        <strain evidence="1 2">1942</strain>
    </source>
</reference>
<gene>
    <name evidence="1" type="ordered locus">BATR1942_12195</name>
</gene>
<evidence type="ECO:0008006" key="3">
    <source>
        <dbReference type="Google" id="ProtNLM"/>
    </source>
</evidence>
<proteinExistence type="predicted"/>
<name>A0ABM5M031_BACA1</name>
<keyword evidence="2" id="KW-1185">Reference proteome</keyword>
<accession>A0ABM5M031</accession>
<evidence type="ECO:0000313" key="2">
    <source>
        <dbReference type="Proteomes" id="UP000006867"/>
    </source>
</evidence>
<dbReference type="EMBL" id="CP002207">
    <property type="protein sequence ID" value="ADP33370.1"/>
    <property type="molecule type" value="Genomic_DNA"/>
</dbReference>